<name>A0AC61ZTQ1_9CAUD</name>
<accession>A0AC61ZTQ1</accession>
<reference evidence="1" key="1">
    <citation type="submission" date="2024-02" db="EMBL/GenBank/DDBJ databases">
        <title>Klebsiella phages.</title>
        <authorList>
            <person name="Li J."/>
            <person name="Feng Y."/>
            <person name="Zong Z."/>
        </authorList>
    </citation>
    <scope>NUCLEOTIDE SEQUENCE</scope>
</reference>
<proteinExistence type="predicted"/>
<sequence length="80" mass="9292">MSEQTLELGQRIYDVNLGYGIIVLRMVDGKQEILPGYEDNSDVLKWAFVVYDDFERLAFMEKGFVQYTYTGDPEVTEIND</sequence>
<dbReference type="EMBL" id="PP357458">
    <property type="protein sequence ID" value="WWT40986.1"/>
    <property type="molecule type" value="Genomic_DNA"/>
</dbReference>
<protein>
    <submittedName>
        <fullName evidence="1">Uncharacterized protein</fullName>
    </submittedName>
</protein>
<evidence type="ECO:0000313" key="1">
    <source>
        <dbReference type="EMBL" id="WWT40986.1"/>
    </source>
</evidence>
<organism evidence="1">
    <name type="scientific">Klebsiella phage phi1_175008</name>
    <dbReference type="NCBI Taxonomy" id="3127744"/>
    <lineage>
        <taxon>Viruses</taxon>
        <taxon>Duplodnaviria</taxon>
        <taxon>Heunggongvirae</taxon>
        <taxon>Uroviricota</taxon>
        <taxon>Caudoviricetes</taxon>
        <taxon>Stephanstirmvirinae</taxon>
    </lineage>
</organism>